<dbReference type="Proteomes" id="UP000527352">
    <property type="component" value="Unassembled WGS sequence"/>
</dbReference>
<dbReference type="RefSeq" id="WP_168824726.1">
    <property type="nucleotide sequence ID" value="NZ_JABAEB010000005.1"/>
</dbReference>
<keyword evidence="1" id="KW-0472">Membrane</keyword>
<evidence type="ECO:0000256" key="1">
    <source>
        <dbReference type="SAM" id="Phobius"/>
    </source>
</evidence>
<keyword evidence="1" id="KW-0812">Transmembrane</keyword>
<proteinExistence type="predicted"/>
<reference evidence="2 3" key="1">
    <citation type="submission" date="2020-04" db="EMBL/GenBank/DDBJ databases">
        <title>The first description of lens atrophy caused by putative novel Shewanella sp. that is a new emerging pathogen for cultured rainbow trout?</title>
        <authorList>
            <person name="Saticioglu I.B."/>
            <person name="Duman M."/>
            <person name="Altun S."/>
        </authorList>
    </citation>
    <scope>NUCLEOTIDE SEQUENCE [LARGE SCALE GENOMIC DNA]</scope>
    <source>
        <strain evidence="2 3">S-1</strain>
    </source>
</reference>
<keyword evidence="1" id="KW-1133">Transmembrane helix</keyword>
<keyword evidence="3" id="KW-1185">Reference proteome</keyword>
<evidence type="ECO:0000313" key="2">
    <source>
        <dbReference type="EMBL" id="NLQ23045.1"/>
    </source>
</evidence>
<feature type="transmembrane region" description="Helical" evidence="1">
    <location>
        <begin position="20"/>
        <end position="40"/>
    </location>
</feature>
<sequence>MLINRSKLTSSAPERGWGGLEVLLFTLPPILILSLAAFFITEGWQKWYLVNQLEVRGDVAIGRVIETEYRSERGSNGISRQRLVCLVEYHTAEGEVIRQWGLDGVDCRATYQLAPPQGDTPWALGPHYAQSAVSYLPDAPTRASADLKLTRDLAKWDFAFGTASLLLGLLVGYFCSTPLRICWAESRYIPILKRLGDQQDYVGIINLLETYRRHPAANILVWEAADHIGHCPELYPSFVALFAQMQSAPSKKQLESIDETIVMISFYRLSSLGFHDLALAMLARCNQALTARTLATFVLMTRTAQLPFALTLSAEKLKALEALCYAKELSFGLEDEKKCSVDLAARIEYLLWLVKWVLDDTRSAPEPSVSPVQAVILAAFGQTMALQTLSLDSAQTTDKHAQALLSRLDMNHGFQRALRPIIESLSDKVAQHIQQLTFSATTRK</sequence>
<dbReference type="EMBL" id="JABAEB010000005">
    <property type="protein sequence ID" value="NLQ23045.1"/>
    <property type="molecule type" value="Genomic_DNA"/>
</dbReference>
<evidence type="ECO:0000313" key="3">
    <source>
        <dbReference type="Proteomes" id="UP000527352"/>
    </source>
</evidence>
<protein>
    <submittedName>
        <fullName evidence="2">Uncharacterized protein</fullName>
    </submittedName>
</protein>
<organism evidence="2 3">
    <name type="scientific">Shewanella oncorhynchi</name>
    <dbReference type="NCBI Taxonomy" id="2726434"/>
    <lineage>
        <taxon>Bacteria</taxon>
        <taxon>Pseudomonadati</taxon>
        <taxon>Pseudomonadota</taxon>
        <taxon>Gammaproteobacteria</taxon>
        <taxon>Alteromonadales</taxon>
        <taxon>Shewanellaceae</taxon>
        <taxon>Shewanella</taxon>
    </lineage>
</organism>
<accession>A0ABX1KLH2</accession>
<name>A0ABX1KLH2_9GAMM</name>
<comment type="caution">
    <text evidence="2">The sequence shown here is derived from an EMBL/GenBank/DDBJ whole genome shotgun (WGS) entry which is preliminary data.</text>
</comment>
<gene>
    <name evidence="2" type="ORF">HGO26_09165</name>
</gene>